<evidence type="ECO:0000259" key="3">
    <source>
        <dbReference type="Pfam" id="PF17775"/>
    </source>
</evidence>
<dbReference type="InterPro" id="IPR032710">
    <property type="entry name" value="NTF2-like_dom_sf"/>
</dbReference>
<dbReference type="InterPro" id="IPR048469">
    <property type="entry name" value="YchJ-like_M"/>
</dbReference>
<dbReference type="HAMAP" id="MF_00612">
    <property type="entry name" value="UPF0225"/>
    <property type="match status" value="1"/>
</dbReference>
<dbReference type="STRING" id="395493.BegalDRAFT_1603"/>
<dbReference type="Gene3D" id="3.10.450.50">
    <property type="match status" value="1"/>
</dbReference>
<dbReference type="OrthoDB" id="21421at2"/>
<dbReference type="RefSeq" id="WP_002685477.1">
    <property type="nucleotide sequence ID" value="NZ_JH600070.1"/>
</dbReference>
<evidence type="ECO:0000256" key="1">
    <source>
        <dbReference type="ARBA" id="ARBA00010839"/>
    </source>
</evidence>
<dbReference type="Pfam" id="PF17775">
    <property type="entry name" value="YchJ_M-like"/>
    <property type="match status" value="1"/>
</dbReference>
<feature type="domain" description="YchJ-like middle NTF2-like" evidence="3">
    <location>
        <begin position="34"/>
        <end position="129"/>
    </location>
</feature>
<dbReference type="Proteomes" id="UP000005744">
    <property type="component" value="Unassembled WGS sequence"/>
</dbReference>
<organism evidence="4 5">
    <name type="scientific">Beggiatoa alba B18LD</name>
    <dbReference type="NCBI Taxonomy" id="395493"/>
    <lineage>
        <taxon>Bacteria</taxon>
        <taxon>Pseudomonadati</taxon>
        <taxon>Pseudomonadota</taxon>
        <taxon>Gammaproteobacteria</taxon>
        <taxon>Thiotrichales</taxon>
        <taxon>Thiotrichaceae</taxon>
        <taxon>Beggiatoa</taxon>
    </lineage>
</organism>
<dbReference type="InterPro" id="IPR023006">
    <property type="entry name" value="YchJ-like"/>
</dbReference>
<accession>I3CFT9</accession>
<keyword evidence="5" id="KW-1185">Reference proteome</keyword>
<reference evidence="4 5" key="1">
    <citation type="submission" date="2011-11" db="EMBL/GenBank/DDBJ databases">
        <title>Improved High-Quality Draft sequence of Beggiatoa alba B18lD.</title>
        <authorList>
            <consortium name="US DOE Joint Genome Institute"/>
            <person name="Lucas S."/>
            <person name="Han J."/>
            <person name="Lapidus A."/>
            <person name="Cheng J.-F."/>
            <person name="Goodwin L."/>
            <person name="Pitluck S."/>
            <person name="Peters L."/>
            <person name="Mikhailova N."/>
            <person name="Held B."/>
            <person name="Detter J.C."/>
            <person name="Han C."/>
            <person name="Tapia R."/>
            <person name="Land M."/>
            <person name="Hauser L."/>
            <person name="Kyrpides N."/>
            <person name="Ivanova N."/>
            <person name="Pagani I."/>
            <person name="Samuel K."/>
            <person name="Teske A."/>
            <person name="Mueller J."/>
            <person name="Woyke T."/>
        </authorList>
    </citation>
    <scope>NUCLEOTIDE SEQUENCE [LARGE SCALE GENOMIC DNA]</scope>
    <source>
        <strain evidence="4 5">B18LD</strain>
    </source>
</reference>
<comment type="similarity">
    <text evidence="1 2">Belongs to the UPF0225 family.</text>
</comment>
<sequence length="133" mass="15193">MPKKPLINPCPCGSERPLQQCCLLYMQGEVFPPTAEALMRSRYTAYVLGNTDYLRATWHPETCPTTLNLTEAHRWTRLQIVKTQAGSATETQGVVHFKAYYKLPTGRGGRLEEISHFVRIGQQWFYVDGQLCE</sequence>
<dbReference type="HOGENOM" id="CLU_099590_2_0_6"/>
<evidence type="ECO:0000313" key="4">
    <source>
        <dbReference type="EMBL" id="EIJ42482.1"/>
    </source>
</evidence>
<dbReference type="AlphaFoldDB" id="I3CFT9"/>
<dbReference type="EMBL" id="JH600070">
    <property type="protein sequence ID" value="EIJ42482.1"/>
    <property type="molecule type" value="Genomic_DNA"/>
</dbReference>
<protein>
    <recommendedName>
        <fullName evidence="2">UPF0225 protein BegalDRAFT_1603</fullName>
    </recommendedName>
</protein>
<proteinExistence type="inferred from homology"/>
<dbReference type="eggNOG" id="COG3012">
    <property type="taxonomic scope" value="Bacteria"/>
</dbReference>
<evidence type="ECO:0000256" key="2">
    <source>
        <dbReference type="HAMAP-Rule" id="MF_00612"/>
    </source>
</evidence>
<dbReference type="InterPro" id="IPR004027">
    <property type="entry name" value="SEC_C_motif"/>
</dbReference>
<evidence type="ECO:0000313" key="5">
    <source>
        <dbReference type="Proteomes" id="UP000005744"/>
    </source>
</evidence>
<name>I3CFT9_9GAMM</name>
<dbReference type="Pfam" id="PF02810">
    <property type="entry name" value="SEC-C"/>
    <property type="match status" value="1"/>
</dbReference>
<dbReference type="SUPFAM" id="SSF54427">
    <property type="entry name" value="NTF2-like"/>
    <property type="match status" value="1"/>
</dbReference>
<gene>
    <name evidence="4" type="ORF">BegalDRAFT_1603</name>
</gene>